<evidence type="ECO:0000313" key="3">
    <source>
        <dbReference type="Proteomes" id="UP000623467"/>
    </source>
</evidence>
<comment type="caution">
    <text evidence="2">The sequence shown here is derived from an EMBL/GenBank/DDBJ whole genome shotgun (WGS) entry which is preliminary data.</text>
</comment>
<evidence type="ECO:0000256" key="1">
    <source>
        <dbReference type="SAM" id="MobiDB-lite"/>
    </source>
</evidence>
<feature type="region of interest" description="Disordered" evidence="1">
    <location>
        <begin position="140"/>
        <end position="173"/>
    </location>
</feature>
<feature type="compositionally biased region" description="Basic and acidic residues" evidence="1">
    <location>
        <begin position="273"/>
        <end position="298"/>
    </location>
</feature>
<dbReference type="Proteomes" id="UP000623467">
    <property type="component" value="Unassembled WGS sequence"/>
</dbReference>
<name>A0A8H6X6C0_9AGAR</name>
<feature type="compositionally biased region" description="Acidic residues" evidence="1">
    <location>
        <begin position="318"/>
        <end position="331"/>
    </location>
</feature>
<dbReference type="OrthoDB" id="3068957at2759"/>
<reference evidence="2" key="1">
    <citation type="submission" date="2020-05" db="EMBL/GenBank/DDBJ databases">
        <title>Mycena genomes resolve the evolution of fungal bioluminescence.</title>
        <authorList>
            <person name="Tsai I.J."/>
        </authorList>
    </citation>
    <scope>NUCLEOTIDE SEQUENCE</scope>
    <source>
        <strain evidence="2">160909Yilan</strain>
    </source>
</reference>
<protein>
    <submittedName>
        <fullName evidence="2">Uncharacterized protein</fullName>
    </submittedName>
</protein>
<gene>
    <name evidence="2" type="ORF">MSAN_02367000</name>
</gene>
<feature type="compositionally biased region" description="Low complexity" evidence="1">
    <location>
        <begin position="357"/>
        <end position="379"/>
    </location>
</feature>
<sequence>MVHRAAAGWDCVIGSTRSFKTQTWEHILHLPDAPVDDFNRELAGFSRLLDSFSAPKDQNFPFIDFSTLPTNTPKPRRALTTMEPPPTPLPSSRLALQDFNSFTPYGIDNSLRLPPLHSPSLPGNMDGLFNSDEAKRAFLAKRGSEKKPVGRPRKQKENADTSTTPSDSTSNRAQYTGDDLIAIARVVVDVNPFIAAYGQKGAAWQQICDKLTENGFRHKSINAATVQHKAEALISYKKDPNGKNKNLSKVIGEGTSAAITIAALLECIETQYDESKDKSDEAKAKLKAKQDADREGGEAIRQASMQTLRKRMRSPSPDTDDDDDDDDEPTDTEQPAAPSTTATGTARSPDVTAATGTARSPDATSTPTASTQAASSSSSLETIDSDVEDNAKANKKKSKRRRTMDRRTSSGGHEAIAALLKEENTRRAAHDDRMATTFETFVKDAREQKEQMTSFLKDLVTLAKAEL</sequence>
<proteinExistence type="predicted"/>
<keyword evidence="3" id="KW-1185">Reference proteome</keyword>
<organism evidence="2 3">
    <name type="scientific">Mycena sanguinolenta</name>
    <dbReference type="NCBI Taxonomy" id="230812"/>
    <lineage>
        <taxon>Eukaryota</taxon>
        <taxon>Fungi</taxon>
        <taxon>Dikarya</taxon>
        <taxon>Basidiomycota</taxon>
        <taxon>Agaricomycotina</taxon>
        <taxon>Agaricomycetes</taxon>
        <taxon>Agaricomycetidae</taxon>
        <taxon>Agaricales</taxon>
        <taxon>Marasmiineae</taxon>
        <taxon>Mycenaceae</taxon>
        <taxon>Mycena</taxon>
    </lineage>
</organism>
<dbReference type="AlphaFoldDB" id="A0A8H6X6C0"/>
<feature type="compositionally biased region" description="Basic residues" evidence="1">
    <location>
        <begin position="393"/>
        <end position="404"/>
    </location>
</feature>
<evidence type="ECO:0000313" key="2">
    <source>
        <dbReference type="EMBL" id="KAF7334804.1"/>
    </source>
</evidence>
<feature type="compositionally biased region" description="Low complexity" evidence="1">
    <location>
        <begin position="332"/>
        <end position="349"/>
    </location>
</feature>
<feature type="compositionally biased region" description="Low complexity" evidence="1">
    <location>
        <begin position="160"/>
        <end position="170"/>
    </location>
</feature>
<feature type="region of interest" description="Disordered" evidence="1">
    <location>
        <begin position="273"/>
        <end position="415"/>
    </location>
</feature>
<accession>A0A8H6X6C0</accession>
<dbReference type="EMBL" id="JACAZH010000045">
    <property type="protein sequence ID" value="KAF7334804.1"/>
    <property type="molecule type" value="Genomic_DNA"/>
</dbReference>